<sequence>MIVSFGTLPRPCDFFTTTRMSDLGSDDGDDDGGSTSAERCPRCAVHPTARTYVIPADPYDWPWGEPCPLLPGWCRDDV</sequence>
<protein>
    <submittedName>
        <fullName evidence="2">Uncharacterized protein</fullName>
    </submittedName>
</protein>
<evidence type="ECO:0000256" key="1">
    <source>
        <dbReference type="SAM" id="MobiDB-lite"/>
    </source>
</evidence>
<gene>
    <name evidence="2" type="ORF">psal_cds_325</name>
</gene>
<accession>S4VUD2</accession>
<proteinExistence type="predicted"/>
<dbReference type="KEGG" id="vg:16605740"/>
<dbReference type="GeneID" id="16605740"/>
<evidence type="ECO:0000313" key="2">
    <source>
        <dbReference type="EMBL" id="AGO83953.1"/>
    </source>
</evidence>
<name>S4VUD2_9VIRU</name>
<dbReference type="Proteomes" id="UP000204584">
    <property type="component" value="Segment"/>
</dbReference>
<dbReference type="EMBL" id="KC977571">
    <property type="protein sequence ID" value="AGO83953.1"/>
    <property type="molecule type" value="Genomic_DNA"/>
</dbReference>
<feature type="region of interest" description="Disordered" evidence="1">
    <location>
        <begin position="18"/>
        <end position="39"/>
    </location>
</feature>
<reference evidence="2 3" key="1">
    <citation type="journal article" date="2013" name="Science">
        <title>Pandoraviruses: amoeba viruses with genomes up to 2.5 Mb reaching that of parasitic eukaryotes.</title>
        <authorList>
            <person name="Philippe N."/>
            <person name="Legendre M."/>
            <person name="Doutre G."/>
            <person name="Coute Y."/>
            <person name="Poirot O."/>
            <person name="Lescot M."/>
            <person name="Arslan D."/>
            <person name="Seltzer V."/>
            <person name="Bertaux L."/>
            <person name="Bruley C."/>
            <person name="Garin J."/>
            <person name="Claverie J.M."/>
            <person name="Abergel C."/>
        </authorList>
    </citation>
    <scope>NUCLEOTIDE SEQUENCE [LARGE SCALE GENOMIC DNA]</scope>
</reference>
<evidence type="ECO:0000313" key="3">
    <source>
        <dbReference type="Proteomes" id="UP000204584"/>
    </source>
</evidence>
<dbReference type="RefSeq" id="YP_008437019.1">
    <property type="nucleotide sequence ID" value="NC_022098.1"/>
</dbReference>
<keyword evidence="3" id="KW-1185">Reference proteome</keyword>
<organism evidence="2 3">
    <name type="scientific">Pandoravirus salinus</name>
    <dbReference type="NCBI Taxonomy" id="1349410"/>
    <lineage>
        <taxon>Viruses</taxon>
        <taxon>Pandoravirus</taxon>
    </lineage>
</organism>